<comment type="subcellular location">
    <subcellularLocation>
        <location evidence="1">Membrane</location>
        <topology evidence="1">Multi-pass membrane protein</topology>
    </subcellularLocation>
</comment>
<evidence type="ECO:0000256" key="5">
    <source>
        <dbReference type="ARBA" id="ARBA00023065"/>
    </source>
</evidence>
<evidence type="ECO:0000256" key="3">
    <source>
        <dbReference type="ARBA" id="ARBA00022692"/>
    </source>
</evidence>
<keyword evidence="2 8" id="KW-0813">Transport</keyword>
<dbReference type="Gene3D" id="1.10.287.70">
    <property type="match status" value="2"/>
</dbReference>
<evidence type="ECO:0000256" key="6">
    <source>
        <dbReference type="ARBA" id="ARBA00023136"/>
    </source>
</evidence>
<evidence type="ECO:0000256" key="9">
    <source>
        <dbReference type="SAM" id="Phobius"/>
    </source>
</evidence>
<dbReference type="Pfam" id="PF07885">
    <property type="entry name" value="Ion_trans_2"/>
    <property type="match status" value="2"/>
</dbReference>
<evidence type="ECO:0000256" key="4">
    <source>
        <dbReference type="ARBA" id="ARBA00022989"/>
    </source>
</evidence>
<keyword evidence="4 9" id="KW-1133">Transmembrane helix</keyword>
<reference evidence="11 12" key="1">
    <citation type="submission" date="2023-09" db="EMBL/GenBank/DDBJ databases">
        <title>Pangenome analysis of Batrachochytrium dendrobatidis and related Chytrids.</title>
        <authorList>
            <person name="Yacoub M.N."/>
            <person name="Stajich J.E."/>
            <person name="James T.Y."/>
        </authorList>
    </citation>
    <scope>NUCLEOTIDE SEQUENCE [LARGE SCALE GENOMIC DNA]</scope>
    <source>
        <strain evidence="11 12">JEL0888</strain>
    </source>
</reference>
<feature type="transmembrane region" description="Helical" evidence="9">
    <location>
        <begin position="130"/>
        <end position="148"/>
    </location>
</feature>
<accession>A0ABR4NC65</accession>
<evidence type="ECO:0000259" key="10">
    <source>
        <dbReference type="Pfam" id="PF07885"/>
    </source>
</evidence>
<evidence type="ECO:0000256" key="1">
    <source>
        <dbReference type="ARBA" id="ARBA00004141"/>
    </source>
</evidence>
<comment type="similarity">
    <text evidence="8">Belongs to the two pore domain potassium channel (TC 1.A.1.8) family.</text>
</comment>
<dbReference type="EMBL" id="JADGIZ020000012">
    <property type="protein sequence ID" value="KAL2917112.1"/>
    <property type="molecule type" value="Genomic_DNA"/>
</dbReference>
<keyword evidence="3 8" id="KW-0812">Transmembrane</keyword>
<name>A0ABR4NC65_9FUNG</name>
<feature type="transmembrane region" description="Helical" evidence="9">
    <location>
        <begin position="192"/>
        <end position="213"/>
    </location>
</feature>
<comment type="caution">
    <text evidence="11">The sequence shown here is derived from an EMBL/GenBank/DDBJ whole genome shotgun (WGS) entry which is preliminary data.</text>
</comment>
<feature type="transmembrane region" description="Helical" evidence="9">
    <location>
        <begin position="469"/>
        <end position="489"/>
    </location>
</feature>
<gene>
    <name evidence="11" type="primary">TOK1_1</name>
    <name evidence="11" type="ORF">HK105_203176</name>
</gene>
<feature type="domain" description="Potassium channel" evidence="10">
    <location>
        <begin position="420"/>
        <end position="492"/>
    </location>
</feature>
<feature type="transmembrane region" description="Helical" evidence="9">
    <location>
        <begin position="288"/>
        <end position="308"/>
    </location>
</feature>
<evidence type="ECO:0000313" key="11">
    <source>
        <dbReference type="EMBL" id="KAL2917112.1"/>
    </source>
</evidence>
<keyword evidence="6 9" id="KW-0472">Membrane</keyword>
<feature type="domain" description="Potassium channel" evidence="10">
    <location>
        <begin position="244"/>
        <end position="311"/>
    </location>
</feature>
<sequence>MLDVIAALFTQPRAHAGAGAPGVAGAGSSGTLPRAPRPSPLGLAAAAGAASSGSLAAGDAEAAVPGGAGSHPALLPEVAIQPWFYGALFSHLAFFNLVRATWNTSWLVDRNNRTQRGFANLVPYGRVEGILLGAALACSIVGQLAIRLRQRELEVKRSPVVALVCSCAQVALSLAAFFTFMRTAVFPAGYMFSNGMCACIVAMVETTIAALCFMLDAIPLRNAKKRLTQEQRKLAFAAFISSWYIILGCLIIKYIEGWEFETATQFALATLLTIGYGNILAETVGGRIFFMAYTVGGLGIIAFYLVAFESRVVEYAGMQSRAQVHIAKRRREMRQVQRRRSLPLQFDGRSPTMQTVSSSEAGERITEISEVQREFALVPVTRTYTTESAHSDHSVDEAARKEADEAWVERLKIIRLVMYVIVWWFASALVFFLLEEPWTYFESLYFCFVTMTSIGFGDLVPRYPWAVEFWYIFIVNAVAIFAFFVNFMGQKVGKRFAKLNRKAAVRVEARERRRRQKAISRIDKRMISLPSQLPGMASASGFANSSATGINAMGISGGAGHESDSVGFSSLPRGTVRVDAEVYLSSDEAGFFSDAEEDLHSQTGNDDTLHRM</sequence>
<feature type="transmembrane region" description="Helical" evidence="9">
    <location>
        <begin position="234"/>
        <end position="255"/>
    </location>
</feature>
<dbReference type="PRINTS" id="PR01333">
    <property type="entry name" value="2POREKCHANEL"/>
</dbReference>
<feature type="transmembrane region" description="Helical" evidence="9">
    <location>
        <begin position="160"/>
        <end position="180"/>
    </location>
</feature>
<dbReference type="Proteomes" id="UP001527925">
    <property type="component" value="Unassembled WGS sequence"/>
</dbReference>
<dbReference type="InterPro" id="IPR013099">
    <property type="entry name" value="K_chnl_dom"/>
</dbReference>
<evidence type="ECO:0000256" key="8">
    <source>
        <dbReference type="RuleBase" id="RU003857"/>
    </source>
</evidence>
<organism evidence="11 12">
    <name type="scientific">Polyrhizophydium stewartii</name>
    <dbReference type="NCBI Taxonomy" id="2732419"/>
    <lineage>
        <taxon>Eukaryota</taxon>
        <taxon>Fungi</taxon>
        <taxon>Fungi incertae sedis</taxon>
        <taxon>Chytridiomycota</taxon>
        <taxon>Chytridiomycota incertae sedis</taxon>
        <taxon>Chytridiomycetes</taxon>
        <taxon>Rhizophydiales</taxon>
        <taxon>Rhizophydiales incertae sedis</taxon>
        <taxon>Polyrhizophydium</taxon>
    </lineage>
</organism>
<dbReference type="PANTHER" id="PTHR11003">
    <property type="entry name" value="POTASSIUM CHANNEL, SUBFAMILY K"/>
    <property type="match status" value="1"/>
</dbReference>
<keyword evidence="5 8" id="KW-0406">Ion transport</keyword>
<evidence type="ECO:0000256" key="2">
    <source>
        <dbReference type="ARBA" id="ARBA00022448"/>
    </source>
</evidence>
<dbReference type="GO" id="GO:0034220">
    <property type="term" value="P:monoatomic ion transmembrane transport"/>
    <property type="evidence" value="ECO:0007669"/>
    <property type="project" value="UniProtKB-KW"/>
</dbReference>
<feature type="transmembrane region" description="Helical" evidence="9">
    <location>
        <begin position="416"/>
        <end position="434"/>
    </location>
</feature>
<proteinExistence type="inferred from homology"/>
<dbReference type="SUPFAM" id="SSF81324">
    <property type="entry name" value="Voltage-gated potassium channels"/>
    <property type="match status" value="2"/>
</dbReference>
<evidence type="ECO:0000256" key="7">
    <source>
        <dbReference type="ARBA" id="ARBA00023303"/>
    </source>
</evidence>
<keyword evidence="7 8" id="KW-0407">Ion channel</keyword>
<dbReference type="PANTHER" id="PTHR11003:SF291">
    <property type="entry name" value="IP11374P"/>
    <property type="match status" value="1"/>
</dbReference>
<evidence type="ECO:0000313" key="12">
    <source>
        <dbReference type="Proteomes" id="UP001527925"/>
    </source>
</evidence>
<keyword evidence="12" id="KW-1185">Reference proteome</keyword>
<protein>
    <submittedName>
        <fullName evidence="11">Potassium channel</fullName>
    </submittedName>
</protein>
<dbReference type="InterPro" id="IPR003280">
    <property type="entry name" value="2pore_dom_K_chnl"/>
</dbReference>